<evidence type="ECO:0000313" key="4">
    <source>
        <dbReference type="EMBL" id="EGD79460.1"/>
    </source>
</evidence>
<dbReference type="InterPro" id="IPR051648">
    <property type="entry name" value="CWI-Assembly_Regulator"/>
</dbReference>
<dbReference type="Gene3D" id="3.80.10.10">
    <property type="entry name" value="Ribonuclease Inhibitor"/>
    <property type="match status" value="2"/>
</dbReference>
<name>F2UPA5_SALR5</name>
<dbReference type="PANTHER" id="PTHR31018">
    <property type="entry name" value="SPORULATION-SPECIFIC PROTEIN-RELATED"/>
    <property type="match status" value="1"/>
</dbReference>
<evidence type="ECO:0000256" key="1">
    <source>
        <dbReference type="ARBA" id="ARBA00004196"/>
    </source>
</evidence>
<dbReference type="OrthoDB" id="536881at2759"/>
<keyword evidence="2" id="KW-0732">Signal</keyword>
<dbReference type="AlphaFoldDB" id="F2UPA5"/>
<keyword evidence="3" id="KW-0325">Glycoprotein</keyword>
<comment type="subcellular location">
    <subcellularLocation>
        <location evidence="1">Cell envelope</location>
    </subcellularLocation>
</comment>
<dbReference type="EMBL" id="GL832986">
    <property type="protein sequence ID" value="EGD79460.1"/>
    <property type="molecule type" value="Genomic_DNA"/>
</dbReference>
<dbReference type="InterPro" id="IPR032675">
    <property type="entry name" value="LRR_dom_sf"/>
</dbReference>
<reference evidence="4" key="1">
    <citation type="submission" date="2009-08" db="EMBL/GenBank/DDBJ databases">
        <title>Annotation of Salpingoeca rosetta.</title>
        <authorList>
            <consortium name="The Broad Institute Genome Sequencing Platform"/>
            <person name="Russ C."/>
            <person name="Cuomo C."/>
            <person name="Burger G."/>
            <person name="Gray M.W."/>
            <person name="Holland P.W.H."/>
            <person name="King N."/>
            <person name="Lang F.B.F."/>
            <person name="Roger A.J."/>
            <person name="Ruiz-Trillo I."/>
            <person name="Young S.K."/>
            <person name="Zeng Q."/>
            <person name="Gargeya S."/>
            <person name="Alvarado L."/>
            <person name="Berlin A."/>
            <person name="Chapman S.B."/>
            <person name="Chen Z."/>
            <person name="Freedman E."/>
            <person name="Gellesch M."/>
            <person name="Goldberg J."/>
            <person name="Griggs A."/>
            <person name="Gujja S."/>
            <person name="Heilman E."/>
            <person name="Heiman D."/>
            <person name="Howarth C."/>
            <person name="Mehta T."/>
            <person name="Neiman D."/>
            <person name="Pearson M."/>
            <person name="Roberts A."/>
            <person name="Saif S."/>
            <person name="Shea T."/>
            <person name="Shenoy N."/>
            <person name="Sisk P."/>
            <person name="Stolte C."/>
            <person name="Sykes S."/>
            <person name="White J."/>
            <person name="Yandava C."/>
            <person name="Haas B."/>
            <person name="Nusbaum C."/>
            <person name="Birren B."/>
        </authorList>
    </citation>
    <scope>NUCLEOTIDE SEQUENCE [LARGE SCALE GENOMIC DNA]</scope>
    <source>
        <strain evidence="4">ATCC 50818</strain>
    </source>
</reference>
<dbReference type="GeneID" id="16069483"/>
<keyword evidence="5" id="KW-1185">Reference proteome</keyword>
<dbReference type="RefSeq" id="XP_004988941.1">
    <property type="nucleotide sequence ID" value="XM_004988884.1"/>
</dbReference>
<sequence>MTTTSSSSSSPSCNLPQFLITIVALSCTFVSLASLLSATAAAAAAETTTSTATTLPKIEVDDSNTNLVLASRLGLIIQVGTELESSEEGVMNDDDEGQEQAPSVVSVFLGGVDLVAALSDIAEGAEAVLLAARNYDDPQAPNNAVPSLLAMTDLAPPLPPTTPPLLHPFVASDSDGYLHIQATTGSVYFPADALLVNNNVNLTATLTSLAGSVLELKGRLSFLTGGATNVPIAPFSFATPPWPRLSRSPSGNDIGLEDDALDQGGLVADGDGNLFILPHDMQHGRVEVNVGDLGDDSAQADDSDSDPGIFAVGGVNVLGTLDRVRSALDEATERLFSCKNTTTATLDCSDTMSREAISTSQYCGVQAVAHCCCPTFLTLSRVVQDVHVERTTQALEFGKITEIGGSILARFSDEPGLISSVDFGGLQRVGRHVDFGYNAITSLDLGGVRSIGGKLDLYKNLIEVIDFGALTSLGDFVLSPSKVTTLSFKNVLRIGQIYMFENALQALDFGNITTITGTVNIRDHDMQSLSFRPVQRVGGIDLSLGASLTSLDMATVIRVDTFITLDQTKLQQLNFGALRYIGGSLTLSRNHLYEIDFGLLDYVGENIALSNMLALVAITFGKLRHVEGSLIFTDTQQMRELVLEPVQSIGNNLQIMRHGSLRVVHMSSLTRVGGEVRLAVTGLDRVHCGSLQHVGQSFIARAHLALASLNCSQLTQVGKSFDVSNSLQLTSVDLSRLQRVNDSLLLASTGLTTLAAPRLRVVNANVLARNTMLQHVDFSSLEEVGGSLQLGGNSLRNLTLGRLRSVQLGIVLSGGKLESIDVSTLELLTGGLFLDGNHLTSIAFGPLTRVKGALRLEENRLTHVDFGAISQVDGDLRLDGNLFTTISLANITHINGQLNLSNSPNLVSITLGPGNLTVLHSVILTNTPLLSLFDCQGKLTATCVDILPRHTTLMNCPPPC</sequence>
<dbReference type="KEGG" id="sre:PTSG_10026"/>
<evidence type="ECO:0000256" key="2">
    <source>
        <dbReference type="ARBA" id="ARBA00022729"/>
    </source>
</evidence>
<evidence type="ECO:0000313" key="5">
    <source>
        <dbReference type="Proteomes" id="UP000007799"/>
    </source>
</evidence>
<accession>F2UPA5</accession>
<dbReference type="SUPFAM" id="SSF52058">
    <property type="entry name" value="L domain-like"/>
    <property type="match status" value="2"/>
</dbReference>
<organism evidence="5">
    <name type="scientific">Salpingoeca rosetta (strain ATCC 50818 / BSB-021)</name>
    <dbReference type="NCBI Taxonomy" id="946362"/>
    <lineage>
        <taxon>Eukaryota</taxon>
        <taxon>Choanoflagellata</taxon>
        <taxon>Craspedida</taxon>
        <taxon>Salpingoecidae</taxon>
        <taxon>Salpingoeca</taxon>
    </lineage>
</organism>
<evidence type="ECO:0008006" key="6">
    <source>
        <dbReference type="Google" id="ProtNLM"/>
    </source>
</evidence>
<dbReference type="Proteomes" id="UP000007799">
    <property type="component" value="Unassembled WGS sequence"/>
</dbReference>
<gene>
    <name evidence="4" type="ORF">PTSG_10026</name>
</gene>
<evidence type="ECO:0000256" key="3">
    <source>
        <dbReference type="ARBA" id="ARBA00023180"/>
    </source>
</evidence>
<proteinExistence type="predicted"/>
<protein>
    <recommendedName>
        <fullName evidence="6">Receptor L-domain domain-containing protein</fullName>
    </recommendedName>
</protein>
<dbReference type="InParanoid" id="F2UPA5"/>
<dbReference type="PANTHER" id="PTHR31018:SF3">
    <property type="entry name" value="RECEPTOR PROTEIN-TYROSINE KINASE"/>
    <property type="match status" value="1"/>
</dbReference>